<evidence type="ECO:0000259" key="7">
    <source>
        <dbReference type="Pfam" id="PF00155"/>
    </source>
</evidence>
<feature type="domain" description="Aminotransferase class I/classII large" evidence="7">
    <location>
        <begin position="33"/>
        <end position="407"/>
    </location>
</feature>
<dbReference type="Pfam" id="PF00155">
    <property type="entry name" value="Aminotran_1_2"/>
    <property type="match status" value="1"/>
</dbReference>
<dbReference type="GO" id="GO:0008483">
    <property type="term" value="F:transaminase activity"/>
    <property type="evidence" value="ECO:0007669"/>
    <property type="project" value="UniProtKB-KW"/>
</dbReference>
<dbReference type="EC" id="2.6.1.57" evidence="8"/>
<dbReference type="CDD" id="cd00609">
    <property type="entry name" value="AAT_like"/>
    <property type="match status" value="1"/>
</dbReference>
<organism evidence="8 9">
    <name type="scientific">Fusobacterium ulcerans</name>
    <dbReference type="NCBI Taxonomy" id="861"/>
    <lineage>
        <taxon>Bacteria</taxon>
        <taxon>Fusobacteriati</taxon>
        <taxon>Fusobacteriota</taxon>
        <taxon>Fusobacteriia</taxon>
        <taxon>Fusobacteriales</taxon>
        <taxon>Fusobacteriaceae</taxon>
        <taxon>Fusobacterium</taxon>
    </lineage>
</organism>
<keyword evidence="5 8" id="KW-0808">Transferase</keyword>
<evidence type="ECO:0000256" key="1">
    <source>
        <dbReference type="ARBA" id="ARBA00001933"/>
    </source>
</evidence>
<dbReference type="Proteomes" id="UP000249008">
    <property type="component" value="Chromosome 1"/>
</dbReference>
<keyword evidence="4 8" id="KW-0032">Aminotransferase</keyword>
<dbReference type="GeneID" id="78456215"/>
<evidence type="ECO:0000313" key="8">
    <source>
        <dbReference type="EMBL" id="SQJ03821.1"/>
    </source>
</evidence>
<dbReference type="AlphaFoldDB" id="A0AAX2JAI3"/>
<dbReference type="RefSeq" id="WP_005979918.1">
    <property type="nucleotide sequence ID" value="NZ_CABKNW010000004.1"/>
</dbReference>
<comment type="subunit">
    <text evidence="3">Homodimer.</text>
</comment>
<gene>
    <name evidence="8" type="primary">tyrB</name>
    <name evidence="8" type="ORF">NCTC12112_01660</name>
</gene>
<dbReference type="GO" id="GO:0030170">
    <property type="term" value="F:pyridoxal phosphate binding"/>
    <property type="evidence" value="ECO:0007669"/>
    <property type="project" value="InterPro"/>
</dbReference>
<protein>
    <submittedName>
        <fullName evidence="8">Aromatic-amino-acid aminotransferase</fullName>
        <ecNumber evidence="8">2.6.1.57</ecNumber>
    </submittedName>
</protein>
<dbReference type="EMBL" id="LS483487">
    <property type="protein sequence ID" value="SQJ03821.1"/>
    <property type="molecule type" value="Genomic_DNA"/>
</dbReference>
<dbReference type="GO" id="GO:0006520">
    <property type="term" value="P:amino acid metabolic process"/>
    <property type="evidence" value="ECO:0007669"/>
    <property type="project" value="InterPro"/>
</dbReference>
<evidence type="ECO:0000256" key="3">
    <source>
        <dbReference type="ARBA" id="ARBA00011738"/>
    </source>
</evidence>
<proteinExistence type="inferred from homology"/>
<dbReference type="InterPro" id="IPR004839">
    <property type="entry name" value="Aminotransferase_I/II_large"/>
</dbReference>
<evidence type="ECO:0000256" key="4">
    <source>
        <dbReference type="ARBA" id="ARBA00022576"/>
    </source>
</evidence>
<dbReference type="PANTHER" id="PTHR11879">
    <property type="entry name" value="ASPARTATE AMINOTRANSFERASE"/>
    <property type="match status" value="1"/>
</dbReference>
<evidence type="ECO:0000256" key="6">
    <source>
        <dbReference type="ARBA" id="ARBA00022898"/>
    </source>
</evidence>
<accession>A0AAX2JAI3</accession>
<dbReference type="Gene3D" id="3.40.640.10">
    <property type="entry name" value="Type I PLP-dependent aspartate aminotransferase-like (Major domain)"/>
    <property type="match status" value="1"/>
</dbReference>
<evidence type="ECO:0000256" key="2">
    <source>
        <dbReference type="ARBA" id="ARBA00007441"/>
    </source>
</evidence>
<name>A0AAX2JAI3_9FUSO</name>
<dbReference type="PANTHER" id="PTHR11879:SF22">
    <property type="entry name" value="ASPARTATE AMINOTRANSFERASE, MITOCHONDRIAL"/>
    <property type="match status" value="1"/>
</dbReference>
<evidence type="ECO:0000313" key="9">
    <source>
        <dbReference type="Proteomes" id="UP000249008"/>
    </source>
</evidence>
<reference evidence="8 9" key="1">
    <citation type="submission" date="2018-06" db="EMBL/GenBank/DDBJ databases">
        <authorList>
            <consortium name="Pathogen Informatics"/>
            <person name="Doyle S."/>
        </authorList>
    </citation>
    <scope>NUCLEOTIDE SEQUENCE [LARGE SCALE GENOMIC DNA]</scope>
    <source>
        <strain evidence="8 9">NCTC12112</strain>
    </source>
</reference>
<dbReference type="InterPro" id="IPR000796">
    <property type="entry name" value="Asp_trans"/>
</dbReference>
<dbReference type="InterPro" id="IPR015422">
    <property type="entry name" value="PyrdxlP-dep_Trfase_small"/>
</dbReference>
<dbReference type="InterPro" id="IPR015424">
    <property type="entry name" value="PyrdxlP-dep_Trfase"/>
</dbReference>
<keyword evidence="6" id="KW-0663">Pyridoxal phosphate</keyword>
<dbReference type="KEGG" id="ful:C4N20_15410"/>
<dbReference type="GO" id="GO:0042802">
    <property type="term" value="F:identical protein binding"/>
    <property type="evidence" value="ECO:0007669"/>
    <property type="project" value="TreeGrafter"/>
</dbReference>
<dbReference type="InterPro" id="IPR015421">
    <property type="entry name" value="PyrdxlP-dep_Trfase_major"/>
</dbReference>
<comment type="cofactor">
    <cofactor evidence="1">
        <name>pyridoxal 5'-phosphate</name>
        <dbReference type="ChEBI" id="CHEBI:597326"/>
    </cofactor>
</comment>
<dbReference type="Gene3D" id="3.90.1150.10">
    <property type="entry name" value="Aspartate Aminotransferase, domain 1"/>
    <property type="match status" value="1"/>
</dbReference>
<dbReference type="SUPFAM" id="SSF53383">
    <property type="entry name" value="PLP-dependent transferases"/>
    <property type="match status" value="1"/>
</dbReference>
<evidence type="ECO:0000256" key="5">
    <source>
        <dbReference type="ARBA" id="ARBA00022679"/>
    </source>
</evidence>
<sequence>MLAKGMESRNLVDKVFSIAKKAKEAAEKYGDEKVVNATIGSLYDENGKLVVLKSVTETYKELPPEEIAGYASAFTGSSEYKESVKRSVLGDNYKEEFKNHYMEVIGTPGGTGAVSNSVKNYLNEGDTLLLPKWLWSPYILMASERKGDCEYYTIFDENGKFDLNDFSEKIFKLAEKQENVVVIINDPCQNPTGYKLTIDEWKSVLNIFEKATEKANIILINDIAYIDFDDRNEEEKKEYRNLFKNLSSKILVIFAFSLSKSLTSYGLRVGAQLALSSDKKVIEEFEKANSYSCRSTWSNISRGGMKMFSDIVLNEEKYKLLKEEREMYRLLIKERADIFIKEAKECNLKLLPYKTGFFLTIPTGKLTDKVAEVLERENIYTVVLDEGIRIAVCSVTKKKITGLAGRIKRAIDEVSK</sequence>
<comment type="similarity">
    <text evidence="2">Belongs to the class-I pyridoxal-phosphate-dependent aminotransferase family.</text>
</comment>